<keyword evidence="8 12" id="KW-0798">TonB box</keyword>
<sequence length="907" mass="98837">MYKFSKQALNISICLSMIFSVFLNSQEVEEVVVTATKQEKSVQDVPVSIEAFTAEDIDKNLIEDFSDLAEVVPGLIVDKAISTGASYSMRGVGSYGVGAAVVASLVTSFNGHSVYASALTDVGFHDLERIEVLKGPQGTLSGRNAVQGLVNLVTARPTGELEGKAELTMGNFNSERLNMVLNVPINERVGMRLATATFKRDGVIDNIHTGNDIDDRDNVAGRLSIDFDISEKTQMELTYDYQKGDDKRQNIGINYCQIDPLFGCSPFTKGVIGQPSHPNGSTSGFFNFAAALNADPTANSYEGVTILNSMDRVNLNRDPDFLQTHEVSQVQINHEINDEYALIVKGTYVVRSYNHLADNDYTVGVQPFPGLFPAGHPASSIPMQWEGCWGGFHNNFCEVTTADRTYEFAYDESETKQGEITLISSLDGPLNFQVGYYYYDNTQRNIYQVQTAAWNLIRDGGAHPYNLPLFGGALTGSGSTDFHIPWALSGFSAAALPALLTGYTTPIPVQGYFNDDHIRIKSKAILGEMYYDISDQTQLTVGIRYSDDVVKDSIFSCLTYTSCNNLSMASRLTSQYVFSPTQVIEADDSTSYKLAVKHDIDDNRMVYASYTTAVKAGGNNPNAQGLPDPYDQEETGVFEIGAKGIFLDGAMLLNAAYFQNKTDGMLISSIVNAGSRNVNTDAEINGLEGNMVLFLSETTSIDVTLLMAESEITNLSLINPVNINNATSRALLPPALGGGLVQRLGAGGVLTVGNTDAGLIYKFAGFMCLVPFNPFAPGGCPNPGIPVDVSGNKLPQSPELSYSIGLNQDFIGENGTTTARLTYRFMDEREGTVYNQPHLKMPEHKFFDATVTYRPNNGNWYVKLEAKNLANDRYIGSWYLASGLQGGNKFATVTEPRTWGLAFGTSF</sequence>
<evidence type="ECO:0000256" key="4">
    <source>
        <dbReference type="ARBA" id="ARBA00022496"/>
    </source>
</evidence>
<dbReference type="InterPro" id="IPR037066">
    <property type="entry name" value="Plug_dom_sf"/>
</dbReference>
<keyword evidence="3 11" id="KW-1134">Transmembrane beta strand</keyword>
<keyword evidence="7" id="KW-0406">Ion transport</keyword>
<organism evidence="15 16">
    <name type="scientific">SAR86 cluster bacterium</name>
    <dbReference type="NCBI Taxonomy" id="2030880"/>
    <lineage>
        <taxon>Bacteria</taxon>
        <taxon>Pseudomonadati</taxon>
        <taxon>Pseudomonadota</taxon>
        <taxon>Gammaproteobacteria</taxon>
        <taxon>SAR86 cluster</taxon>
    </lineage>
</organism>
<evidence type="ECO:0000259" key="14">
    <source>
        <dbReference type="Pfam" id="PF07715"/>
    </source>
</evidence>
<evidence type="ECO:0000256" key="10">
    <source>
        <dbReference type="ARBA" id="ARBA00023237"/>
    </source>
</evidence>
<comment type="similarity">
    <text evidence="11 12">Belongs to the TonB-dependent receptor family.</text>
</comment>
<dbReference type="PROSITE" id="PS52016">
    <property type="entry name" value="TONB_DEPENDENT_REC_3"/>
    <property type="match status" value="1"/>
</dbReference>
<evidence type="ECO:0000256" key="11">
    <source>
        <dbReference type="PROSITE-ProRule" id="PRU01360"/>
    </source>
</evidence>
<dbReference type="EMBL" id="SHBF01000011">
    <property type="protein sequence ID" value="RZO27734.1"/>
    <property type="molecule type" value="Genomic_DNA"/>
</dbReference>
<evidence type="ECO:0000256" key="2">
    <source>
        <dbReference type="ARBA" id="ARBA00022448"/>
    </source>
</evidence>
<evidence type="ECO:0000256" key="3">
    <source>
        <dbReference type="ARBA" id="ARBA00022452"/>
    </source>
</evidence>
<proteinExistence type="inferred from homology"/>
<keyword evidence="6" id="KW-0408">Iron</keyword>
<keyword evidence="10 11" id="KW-0998">Cell outer membrane</keyword>
<dbReference type="GO" id="GO:0009279">
    <property type="term" value="C:cell outer membrane"/>
    <property type="evidence" value="ECO:0007669"/>
    <property type="project" value="UniProtKB-SubCell"/>
</dbReference>
<evidence type="ECO:0000256" key="6">
    <source>
        <dbReference type="ARBA" id="ARBA00023004"/>
    </source>
</evidence>
<evidence type="ECO:0000256" key="5">
    <source>
        <dbReference type="ARBA" id="ARBA00022692"/>
    </source>
</evidence>
<evidence type="ECO:0000256" key="9">
    <source>
        <dbReference type="ARBA" id="ARBA00023136"/>
    </source>
</evidence>
<evidence type="ECO:0000313" key="16">
    <source>
        <dbReference type="Proteomes" id="UP000318710"/>
    </source>
</evidence>
<keyword evidence="9 11" id="KW-0472">Membrane</keyword>
<dbReference type="PANTHER" id="PTHR32552:SF81">
    <property type="entry name" value="TONB-DEPENDENT OUTER MEMBRANE RECEPTOR"/>
    <property type="match status" value="1"/>
</dbReference>
<dbReference type="Gene3D" id="2.40.170.20">
    <property type="entry name" value="TonB-dependent receptor, beta-barrel domain"/>
    <property type="match status" value="1"/>
</dbReference>
<feature type="domain" description="TonB-dependent receptor plug" evidence="14">
    <location>
        <begin position="42"/>
        <end position="148"/>
    </location>
</feature>
<evidence type="ECO:0000256" key="12">
    <source>
        <dbReference type="RuleBase" id="RU003357"/>
    </source>
</evidence>
<protein>
    <submittedName>
        <fullName evidence="15">TonB-dependent receptor</fullName>
    </submittedName>
</protein>
<dbReference type="Gene3D" id="2.170.130.10">
    <property type="entry name" value="TonB-dependent receptor, plug domain"/>
    <property type="match status" value="1"/>
</dbReference>
<evidence type="ECO:0000256" key="7">
    <source>
        <dbReference type="ARBA" id="ARBA00023065"/>
    </source>
</evidence>
<dbReference type="Pfam" id="PF07715">
    <property type="entry name" value="Plug"/>
    <property type="match status" value="1"/>
</dbReference>
<dbReference type="InterPro" id="IPR000531">
    <property type="entry name" value="Beta-barrel_TonB"/>
</dbReference>
<evidence type="ECO:0000313" key="15">
    <source>
        <dbReference type="EMBL" id="RZO27734.1"/>
    </source>
</evidence>
<keyword evidence="4" id="KW-0410">Iron transport</keyword>
<keyword evidence="5 11" id="KW-0812">Transmembrane</keyword>
<keyword evidence="2 11" id="KW-0813">Transport</keyword>
<dbReference type="PANTHER" id="PTHR32552">
    <property type="entry name" value="FERRICHROME IRON RECEPTOR-RELATED"/>
    <property type="match status" value="1"/>
</dbReference>
<reference evidence="15 16" key="1">
    <citation type="submission" date="2019-02" db="EMBL/GenBank/DDBJ databases">
        <title>Prokaryotic population dynamics and viral predation in marine succession experiment using metagenomics: the confinement effect.</title>
        <authorList>
            <person name="Haro-Moreno J.M."/>
            <person name="Rodriguez-Valera F."/>
            <person name="Lopez-Perez M."/>
        </authorList>
    </citation>
    <scope>NUCLEOTIDE SEQUENCE [LARGE SCALE GENOMIC DNA]</scope>
    <source>
        <strain evidence="15">MED-G160</strain>
    </source>
</reference>
<dbReference type="Proteomes" id="UP000318710">
    <property type="component" value="Unassembled WGS sequence"/>
</dbReference>
<dbReference type="InterPro" id="IPR039426">
    <property type="entry name" value="TonB-dep_rcpt-like"/>
</dbReference>
<dbReference type="InterPro" id="IPR012910">
    <property type="entry name" value="Plug_dom"/>
</dbReference>
<dbReference type="GO" id="GO:0006826">
    <property type="term" value="P:iron ion transport"/>
    <property type="evidence" value="ECO:0007669"/>
    <property type="project" value="UniProtKB-KW"/>
</dbReference>
<evidence type="ECO:0000256" key="8">
    <source>
        <dbReference type="ARBA" id="ARBA00023077"/>
    </source>
</evidence>
<name>A0A520N2M4_9GAMM</name>
<evidence type="ECO:0000259" key="13">
    <source>
        <dbReference type="Pfam" id="PF00593"/>
    </source>
</evidence>
<evidence type="ECO:0000256" key="1">
    <source>
        <dbReference type="ARBA" id="ARBA00004571"/>
    </source>
</evidence>
<gene>
    <name evidence="15" type="ORF">EVA93_02550</name>
</gene>
<dbReference type="SUPFAM" id="SSF56935">
    <property type="entry name" value="Porins"/>
    <property type="match status" value="1"/>
</dbReference>
<comment type="subcellular location">
    <subcellularLocation>
        <location evidence="1 11">Cell outer membrane</location>
        <topology evidence="1 11">Multi-pass membrane protein</topology>
    </subcellularLocation>
</comment>
<dbReference type="InterPro" id="IPR036942">
    <property type="entry name" value="Beta-barrel_TonB_sf"/>
</dbReference>
<feature type="domain" description="TonB-dependent receptor-like beta-barrel" evidence="13">
    <location>
        <begin position="401"/>
        <end position="869"/>
    </location>
</feature>
<comment type="caution">
    <text evidence="15">The sequence shown here is derived from an EMBL/GenBank/DDBJ whole genome shotgun (WGS) entry which is preliminary data.</text>
</comment>
<keyword evidence="15" id="KW-0675">Receptor</keyword>
<dbReference type="Pfam" id="PF00593">
    <property type="entry name" value="TonB_dep_Rec_b-barrel"/>
    <property type="match status" value="1"/>
</dbReference>
<accession>A0A520N2M4</accession>
<dbReference type="AlphaFoldDB" id="A0A520N2M4"/>